<dbReference type="InterPro" id="IPR007498">
    <property type="entry name" value="PqiA-like"/>
</dbReference>
<dbReference type="Proteomes" id="UP001230986">
    <property type="component" value="Unassembled WGS sequence"/>
</dbReference>
<comment type="caution">
    <text evidence="8">The sequence shown here is derived from an EMBL/GenBank/DDBJ whole genome shotgun (WGS) entry which is preliminary data.</text>
</comment>
<dbReference type="RefSeq" id="WP_284475497.1">
    <property type="nucleotide sequence ID" value="NZ_JASVEJ010000021.1"/>
</dbReference>
<organism evidence="8 9">
    <name type="scientific">Geitlerinema calcuttense NRMC-F 0142</name>
    <dbReference type="NCBI Taxonomy" id="2922238"/>
    <lineage>
        <taxon>Bacteria</taxon>
        <taxon>Bacillati</taxon>
        <taxon>Cyanobacteriota</taxon>
        <taxon>Cyanophyceae</taxon>
        <taxon>Geitlerinematales</taxon>
        <taxon>Geitlerinemataceae</taxon>
        <taxon>Geitlerinema</taxon>
    </lineage>
</organism>
<keyword evidence="3" id="KW-0997">Cell inner membrane</keyword>
<keyword evidence="4 7" id="KW-0812">Transmembrane</keyword>
<dbReference type="PANTHER" id="PTHR30462:SF3">
    <property type="entry name" value="INTERMEMBRANE TRANSPORT PROTEIN PQIA"/>
    <property type="match status" value="1"/>
</dbReference>
<evidence type="ECO:0000256" key="3">
    <source>
        <dbReference type="ARBA" id="ARBA00022519"/>
    </source>
</evidence>
<comment type="subcellular location">
    <subcellularLocation>
        <location evidence="1">Cell inner membrane</location>
    </subcellularLocation>
</comment>
<sequence>MSTGREHGIVKCLECGAENRLPAQFAPRQTLSCHRCGERLSIRKPHSLQKTWAFVLAGLFLYPAANLFPVMTLTLKGDVQHLTVWGGVMELYDSGMAPVALLVFCASIIVPFAKLAVLFYLCVMAGSNRFSRRDRTRLYRIVEAIGVWSMVDIFLLSILVALGQLGVLATVVPQVGAVAFAAVVILTLFAADFFDPRLIWDEKRVNCQTA</sequence>
<accession>A0ABT7LY42</accession>
<feature type="transmembrane region" description="Helical" evidence="7">
    <location>
        <begin position="95"/>
        <end position="123"/>
    </location>
</feature>
<evidence type="ECO:0000313" key="9">
    <source>
        <dbReference type="Proteomes" id="UP001230986"/>
    </source>
</evidence>
<evidence type="ECO:0000256" key="1">
    <source>
        <dbReference type="ARBA" id="ARBA00004533"/>
    </source>
</evidence>
<evidence type="ECO:0000256" key="7">
    <source>
        <dbReference type="SAM" id="Phobius"/>
    </source>
</evidence>
<dbReference type="PANTHER" id="PTHR30462">
    <property type="entry name" value="INTERMEMBRANE TRANSPORT PROTEIN PQIB-RELATED"/>
    <property type="match status" value="1"/>
</dbReference>
<evidence type="ECO:0000256" key="2">
    <source>
        <dbReference type="ARBA" id="ARBA00022475"/>
    </source>
</evidence>
<evidence type="ECO:0000256" key="6">
    <source>
        <dbReference type="ARBA" id="ARBA00023136"/>
    </source>
</evidence>
<gene>
    <name evidence="8" type="ORF">QQ055_05555</name>
</gene>
<proteinExistence type="predicted"/>
<evidence type="ECO:0000256" key="4">
    <source>
        <dbReference type="ARBA" id="ARBA00022692"/>
    </source>
</evidence>
<reference evidence="8 9" key="1">
    <citation type="submission" date="2023-06" db="EMBL/GenBank/DDBJ databases">
        <title>Whole genome sequence of Oscillatoria calcuttensis NRMC-F 0142.</title>
        <authorList>
            <person name="Shakena Fathima T."/>
            <person name="Muralitharan G."/>
            <person name="Thajuddin N."/>
        </authorList>
    </citation>
    <scope>NUCLEOTIDE SEQUENCE [LARGE SCALE GENOMIC DNA]</scope>
    <source>
        <strain evidence="8 9">NRMC-F 0142</strain>
    </source>
</reference>
<protein>
    <submittedName>
        <fullName evidence="8">Paraquat-inducible protein A</fullName>
    </submittedName>
</protein>
<evidence type="ECO:0000313" key="8">
    <source>
        <dbReference type="EMBL" id="MDL5056931.1"/>
    </source>
</evidence>
<dbReference type="Pfam" id="PF04403">
    <property type="entry name" value="PqiA"/>
    <property type="match status" value="1"/>
</dbReference>
<dbReference type="EMBL" id="JASVEJ010000021">
    <property type="protein sequence ID" value="MDL5056931.1"/>
    <property type="molecule type" value="Genomic_DNA"/>
</dbReference>
<feature type="transmembrane region" description="Helical" evidence="7">
    <location>
        <begin position="144"/>
        <end position="169"/>
    </location>
</feature>
<evidence type="ECO:0000256" key="5">
    <source>
        <dbReference type="ARBA" id="ARBA00022989"/>
    </source>
</evidence>
<keyword evidence="2" id="KW-1003">Cell membrane</keyword>
<keyword evidence="6 7" id="KW-0472">Membrane</keyword>
<name>A0ABT7LY42_9CYAN</name>
<feature type="transmembrane region" description="Helical" evidence="7">
    <location>
        <begin position="175"/>
        <end position="194"/>
    </location>
</feature>
<keyword evidence="5 7" id="KW-1133">Transmembrane helix</keyword>
<feature type="transmembrane region" description="Helical" evidence="7">
    <location>
        <begin position="52"/>
        <end position="75"/>
    </location>
</feature>
<keyword evidence="9" id="KW-1185">Reference proteome</keyword>
<dbReference type="InterPro" id="IPR051800">
    <property type="entry name" value="PqiA-PqiB_transport"/>
</dbReference>